<comment type="caution">
    <text evidence="3">The sequence shown here is derived from an EMBL/GenBank/DDBJ whole genome shotgun (WGS) entry which is preliminary data.</text>
</comment>
<dbReference type="Pfam" id="PF07238">
    <property type="entry name" value="PilZ"/>
    <property type="match status" value="2"/>
</dbReference>
<dbReference type="GO" id="GO:0035438">
    <property type="term" value="F:cyclic-di-GMP binding"/>
    <property type="evidence" value="ECO:0007669"/>
    <property type="project" value="InterPro"/>
</dbReference>
<gene>
    <name evidence="3" type="ORF">GNT65_08420</name>
</gene>
<accession>A0A6L7HYC2</accession>
<protein>
    <submittedName>
        <fullName evidence="3">PilZ domain-containing protein</fullName>
    </submittedName>
</protein>
<evidence type="ECO:0000256" key="1">
    <source>
        <dbReference type="SAM" id="Coils"/>
    </source>
</evidence>
<dbReference type="SUPFAM" id="SSF141371">
    <property type="entry name" value="PilZ domain-like"/>
    <property type="match status" value="1"/>
</dbReference>
<keyword evidence="4" id="KW-1185">Reference proteome</keyword>
<dbReference type="RefSeq" id="WP_160795205.1">
    <property type="nucleotide sequence ID" value="NZ_CANMWR010000005.1"/>
</dbReference>
<evidence type="ECO:0000313" key="3">
    <source>
        <dbReference type="EMBL" id="MXR68694.1"/>
    </source>
</evidence>
<dbReference type="AlphaFoldDB" id="A0A6L7HYC2"/>
<name>A0A6L7HYC2_9GAMM</name>
<sequence>MSLEQHKALIEQLKPLLMETNFQELFDHLTSGESNSTRFLLKMELNRLSSPCTRVIDLRDRSELPCEAFNSGAQTHFVDAPAKENFIQALALYRGQYTLGVYEQVIEGHKLRRQRAREGDQTSDTALTPYVASGAILGSYFNRAEERMNYAIRIGVLQPGRNEVKGITVDLSVGGARIRLPVDHGLNPEQPLIVKLLELSEEYYFDDLQKGVEYQVVDVESNHEFSWMRLKRVGGSEALSDMLANLIQGYKFRYKVDINDILVAATGLGFERHYLPHLPHLPLYVEQIEGQYRITHKLLSRDNQKLQQYFVDEKSVSQLGGMLTHERLQAQFNAPQDPDHSLFFCFTFQAQGAIFFYSATLAELKQSDLLGLFLRFGATKASWRIFKLASHEIDHEISYKSSVIPGDSVNYASLTEAQLKRFTHVLQLIDLTNEEALPRYEAWDAKGHQANELKRFGQEKLQEDEIKLLSLQFTERRNEARFSFKTLVTVSQDKQTHHGFTLDISGKGLQVTLDEPANLDTTAPVMVAFPKLQHLAGKTRLAQLPYRLIRTRKNGVTIHLAAMVGHTPHVGVAFLSRLIEANRDKLRKLTEANSDMKELSDGLKNLLMRELASVPYFVEKTAKSAKVSVLGISKHSNAIADLFAATTQEALKYDLSALLDKGRLKEDFITPIRQMKPQHGLEFFETYVQISRQSQGRIKIKCVPPMEIGDQQAQLHFIRQSQNLGRFMALRVYRGAAGKPDINYIKRELEYIGLHAQHKGKKLEQLMWHIIGVGELLDITDEVMLRYPQLHCEQLDESSNEQHIELVKEST</sequence>
<feature type="domain" description="PilZ" evidence="2">
    <location>
        <begin position="475"/>
        <end position="591"/>
    </location>
</feature>
<feature type="domain" description="PilZ" evidence="2">
    <location>
        <begin position="142"/>
        <end position="226"/>
    </location>
</feature>
<organism evidence="3 4">
    <name type="scientific">Shewanella insulae</name>
    <dbReference type="NCBI Taxonomy" id="2681496"/>
    <lineage>
        <taxon>Bacteria</taxon>
        <taxon>Pseudomonadati</taxon>
        <taxon>Pseudomonadota</taxon>
        <taxon>Gammaproteobacteria</taxon>
        <taxon>Alteromonadales</taxon>
        <taxon>Shewanellaceae</taxon>
        <taxon>Shewanella</taxon>
    </lineage>
</organism>
<dbReference type="Proteomes" id="UP000474778">
    <property type="component" value="Unassembled WGS sequence"/>
</dbReference>
<reference evidence="3 4" key="1">
    <citation type="submission" date="2019-12" db="EMBL/GenBank/DDBJ databases">
        <title>Shewanella insulae sp. nov., isolated from a tidal flat.</title>
        <authorList>
            <person name="Yoon J.-H."/>
        </authorList>
    </citation>
    <scope>NUCLEOTIDE SEQUENCE [LARGE SCALE GENOMIC DNA]</scope>
    <source>
        <strain evidence="3 4">JBTF-M18</strain>
    </source>
</reference>
<feature type="coiled-coil region" evidence="1">
    <location>
        <begin position="579"/>
        <end position="609"/>
    </location>
</feature>
<dbReference type="InterPro" id="IPR009875">
    <property type="entry name" value="PilZ_domain"/>
</dbReference>
<evidence type="ECO:0000259" key="2">
    <source>
        <dbReference type="Pfam" id="PF07238"/>
    </source>
</evidence>
<dbReference type="EMBL" id="WRPA01000006">
    <property type="protein sequence ID" value="MXR68694.1"/>
    <property type="molecule type" value="Genomic_DNA"/>
</dbReference>
<dbReference type="Gene3D" id="2.40.10.220">
    <property type="entry name" value="predicted glycosyltransferase like domains"/>
    <property type="match status" value="2"/>
</dbReference>
<keyword evidence="1" id="KW-0175">Coiled coil</keyword>
<proteinExistence type="predicted"/>
<evidence type="ECO:0000313" key="4">
    <source>
        <dbReference type="Proteomes" id="UP000474778"/>
    </source>
</evidence>